<feature type="compositionally biased region" description="Acidic residues" evidence="1">
    <location>
        <begin position="364"/>
        <end position="386"/>
    </location>
</feature>
<feature type="compositionally biased region" description="Low complexity" evidence="1">
    <location>
        <begin position="7"/>
        <end position="25"/>
    </location>
</feature>
<keyword evidence="3" id="KW-1185">Reference proteome</keyword>
<dbReference type="AlphaFoldDB" id="A0A150FVU4"/>
<feature type="region of interest" description="Disordered" evidence="1">
    <location>
        <begin position="363"/>
        <end position="386"/>
    </location>
</feature>
<comment type="caution">
    <text evidence="2">The sequence shown here is derived from an EMBL/GenBank/DDBJ whole genome shotgun (WGS) entry which is preliminary data.</text>
</comment>
<feature type="region of interest" description="Disordered" evidence="1">
    <location>
        <begin position="199"/>
        <end position="222"/>
    </location>
</feature>
<sequence length="386" mass="38475">MGRTWNARRSGAPPTSASASAGSTAHSRRRRSCATAPSPHPAASPAATASTSVASAASGGGAEAAAGAGEAVRRRLLATELFVPAAAAALCGVRRDELRLHAAGCRQLTCPAARGVRVGGVVFDAGADASTLAVGGTCRLRLLQAAVHAPGRAAAREEVFLAATLCTHVLDKLMAADKAARATWREAYSQAREEVSAGAGAAGAADGSGTGAGSGDGGGGNGGGRAGVDAAVAVAAAARLGADLQEAEEVGVDWRGYAADAATRASALADRLLVEGFCVRGGSGIDGDDLAVDDDGWEDDGWDELIRAVTLPMWEGQVLEGAGRPDAEGRVDIAGPAVTGGLAEARLRFRALPDAVTALCLGELGDEDEEGEDEGEGEGDGEEAGW</sequence>
<evidence type="ECO:0000313" key="2">
    <source>
        <dbReference type="EMBL" id="KXZ41325.1"/>
    </source>
</evidence>
<accession>A0A150FVU4</accession>
<protein>
    <submittedName>
        <fullName evidence="2">Uncharacterized protein</fullName>
    </submittedName>
</protein>
<proteinExistence type="predicted"/>
<organism evidence="2 3">
    <name type="scientific">Gonium pectorale</name>
    <name type="common">Green alga</name>
    <dbReference type="NCBI Taxonomy" id="33097"/>
    <lineage>
        <taxon>Eukaryota</taxon>
        <taxon>Viridiplantae</taxon>
        <taxon>Chlorophyta</taxon>
        <taxon>core chlorophytes</taxon>
        <taxon>Chlorophyceae</taxon>
        <taxon>CS clade</taxon>
        <taxon>Chlamydomonadales</taxon>
        <taxon>Volvocaceae</taxon>
        <taxon>Gonium</taxon>
    </lineage>
</organism>
<feature type="region of interest" description="Disordered" evidence="1">
    <location>
        <begin position="1"/>
        <end position="50"/>
    </location>
</feature>
<gene>
    <name evidence="2" type="ORF">GPECTOR_550g564</name>
</gene>
<feature type="compositionally biased region" description="Low complexity" evidence="1">
    <location>
        <begin position="34"/>
        <end position="50"/>
    </location>
</feature>
<evidence type="ECO:0000313" key="3">
    <source>
        <dbReference type="Proteomes" id="UP000075714"/>
    </source>
</evidence>
<name>A0A150FVU4_GONPE</name>
<dbReference type="Proteomes" id="UP000075714">
    <property type="component" value="Unassembled WGS sequence"/>
</dbReference>
<reference evidence="3" key="1">
    <citation type="journal article" date="2016" name="Nat. Commun.">
        <title>The Gonium pectorale genome demonstrates co-option of cell cycle regulation during the evolution of multicellularity.</title>
        <authorList>
            <person name="Hanschen E.R."/>
            <person name="Marriage T.N."/>
            <person name="Ferris P.J."/>
            <person name="Hamaji T."/>
            <person name="Toyoda A."/>
            <person name="Fujiyama A."/>
            <person name="Neme R."/>
            <person name="Noguchi H."/>
            <person name="Minakuchi Y."/>
            <person name="Suzuki M."/>
            <person name="Kawai-Toyooka H."/>
            <person name="Smith D.R."/>
            <person name="Sparks H."/>
            <person name="Anderson J."/>
            <person name="Bakaric R."/>
            <person name="Luria V."/>
            <person name="Karger A."/>
            <person name="Kirschner M.W."/>
            <person name="Durand P.M."/>
            <person name="Michod R.E."/>
            <person name="Nozaki H."/>
            <person name="Olson B.J."/>
        </authorList>
    </citation>
    <scope>NUCLEOTIDE SEQUENCE [LARGE SCALE GENOMIC DNA]</scope>
    <source>
        <strain evidence="3">NIES-2863</strain>
    </source>
</reference>
<evidence type="ECO:0000256" key="1">
    <source>
        <dbReference type="SAM" id="MobiDB-lite"/>
    </source>
</evidence>
<feature type="compositionally biased region" description="Gly residues" evidence="1">
    <location>
        <begin position="206"/>
        <end position="222"/>
    </location>
</feature>
<dbReference type="EMBL" id="LSYV01000547">
    <property type="protein sequence ID" value="KXZ41325.1"/>
    <property type="molecule type" value="Genomic_DNA"/>
</dbReference>